<feature type="region of interest" description="Disordered" evidence="1">
    <location>
        <begin position="1"/>
        <end position="38"/>
    </location>
</feature>
<dbReference type="EMBL" id="JANJYI010000004">
    <property type="protein sequence ID" value="KAK2654641.1"/>
    <property type="molecule type" value="Genomic_DNA"/>
</dbReference>
<dbReference type="AlphaFoldDB" id="A0AAE0CKN5"/>
<feature type="compositionally biased region" description="Basic and acidic residues" evidence="1">
    <location>
        <begin position="139"/>
        <end position="157"/>
    </location>
</feature>
<evidence type="ECO:0000256" key="1">
    <source>
        <dbReference type="SAM" id="MobiDB-lite"/>
    </source>
</evidence>
<dbReference type="PANTHER" id="PTHR37238">
    <property type="entry name" value="OS05G0532500 PROTEIN"/>
    <property type="match status" value="1"/>
</dbReference>
<evidence type="ECO:0000313" key="2">
    <source>
        <dbReference type="EMBL" id="KAK2654641.1"/>
    </source>
</evidence>
<keyword evidence="3" id="KW-1185">Reference proteome</keyword>
<feature type="compositionally biased region" description="Low complexity" evidence="1">
    <location>
        <begin position="20"/>
        <end position="30"/>
    </location>
</feature>
<accession>A0AAE0CKN5</accession>
<organism evidence="2 3">
    <name type="scientific">Dipteronia dyeriana</name>
    <dbReference type="NCBI Taxonomy" id="168575"/>
    <lineage>
        <taxon>Eukaryota</taxon>
        <taxon>Viridiplantae</taxon>
        <taxon>Streptophyta</taxon>
        <taxon>Embryophyta</taxon>
        <taxon>Tracheophyta</taxon>
        <taxon>Spermatophyta</taxon>
        <taxon>Magnoliopsida</taxon>
        <taxon>eudicotyledons</taxon>
        <taxon>Gunneridae</taxon>
        <taxon>Pentapetalae</taxon>
        <taxon>rosids</taxon>
        <taxon>malvids</taxon>
        <taxon>Sapindales</taxon>
        <taxon>Sapindaceae</taxon>
        <taxon>Hippocastanoideae</taxon>
        <taxon>Acereae</taxon>
        <taxon>Dipteronia</taxon>
    </lineage>
</organism>
<proteinExistence type="predicted"/>
<gene>
    <name evidence="2" type="ORF">Ddye_014497</name>
</gene>
<comment type="caution">
    <text evidence="2">The sequence shown here is derived from an EMBL/GenBank/DDBJ whole genome shotgun (WGS) entry which is preliminary data.</text>
</comment>
<sequence>MPRNETKPKSVRKPLRELSNNNNNNNNNNNGAGKLSKSVNVKKKCSEEASDDDCALDRLLLVQSDLSALLQQIDELVVQAFKMKVTTRQGSREFESFARVLSDMLSTLKPWVPRFQNVLSSPVESENQLGQSLPSKAASNEEEKSEFGSPEDLKEDTLVSPSPLVSWRANCTIERGRQLFLLTPLPMSKAFSSRHQGASKSVFERINCKQTVDLPPLSTIPGDANDDLLEGVAIQPTPSKPSDSIAVGTKNTLESGVVSSPLLSKRVKSVLKMSPPKSCVLLEPISESSHRFNDKVRKSTPFPVGFQNCRGSQFSESSGSEGSKDLTFKYPELLGIRQACKSGIVKKELDASPDWLFSPPKSCVLLEPLDEESSENAAVDRNLPITSSVLNMQTNPSPLNEKENDVQTGCHQIYTSCHPEPVRTNLAFIESTPLFKEPESTFKTGQRPGENTLKKELWTRFEAASTYGIRYDASAHQKTAVKKGFLDMLEEASCDEEDSVLDDLR</sequence>
<evidence type="ECO:0000313" key="3">
    <source>
        <dbReference type="Proteomes" id="UP001280121"/>
    </source>
</evidence>
<name>A0AAE0CKN5_9ROSI</name>
<dbReference type="PANTHER" id="PTHR37238:SF1">
    <property type="entry name" value="OS05G0532500 PROTEIN"/>
    <property type="match status" value="1"/>
</dbReference>
<reference evidence="2" key="1">
    <citation type="journal article" date="2023" name="Plant J.">
        <title>Genome sequences and population genomics provide insights into the demographic history, inbreeding, and mutation load of two 'living fossil' tree species of Dipteronia.</title>
        <authorList>
            <person name="Feng Y."/>
            <person name="Comes H.P."/>
            <person name="Chen J."/>
            <person name="Zhu S."/>
            <person name="Lu R."/>
            <person name="Zhang X."/>
            <person name="Li P."/>
            <person name="Qiu J."/>
            <person name="Olsen K.M."/>
            <person name="Qiu Y."/>
        </authorList>
    </citation>
    <scope>NUCLEOTIDE SEQUENCE</scope>
    <source>
        <strain evidence="2">KIB01</strain>
    </source>
</reference>
<dbReference type="Proteomes" id="UP001280121">
    <property type="component" value="Unassembled WGS sequence"/>
</dbReference>
<protein>
    <submittedName>
        <fullName evidence="2">Uncharacterized protein</fullName>
    </submittedName>
</protein>
<feature type="region of interest" description="Disordered" evidence="1">
    <location>
        <begin position="126"/>
        <end position="157"/>
    </location>
</feature>